<evidence type="ECO:0000313" key="3">
    <source>
        <dbReference type="EMBL" id="WHM19932.1"/>
    </source>
</evidence>
<dbReference type="EMBL" id="CP125292">
    <property type="protein sequence ID" value="WHM19932.1"/>
    <property type="molecule type" value="Genomic_DNA"/>
</dbReference>
<dbReference type="STRING" id="483913.AN935_00985"/>
<gene>
    <name evidence="2" type="primary">ybcH</name>
    <name evidence="2" type="ORF">P5633_01845</name>
    <name evidence="3" type="ORF">QL281_13620</name>
    <name evidence="1" type="ORF">SC09_Contig25orf01056</name>
</gene>
<evidence type="ECO:0000313" key="4">
    <source>
        <dbReference type="Proteomes" id="UP000032247"/>
    </source>
</evidence>
<name>A0A0D1KYB0_BACIU</name>
<organism evidence="1 4">
    <name type="scientific">Bacillus subtilis</name>
    <dbReference type="NCBI Taxonomy" id="1423"/>
    <lineage>
        <taxon>Bacteria</taxon>
        <taxon>Bacillati</taxon>
        <taxon>Bacillota</taxon>
        <taxon>Bacilli</taxon>
        <taxon>Bacillales</taxon>
        <taxon>Bacillaceae</taxon>
        <taxon>Bacillus</taxon>
    </lineage>
</organism>
<dbReference type="EMBL" id="JXBC01000004">
    <property type="protein sequence ID" value="KIU11097.1"/>
    <property type="molecule type" value="Genomic_DNA"/>
</dbReference>
<dbReference type="EMBL" id="CP120576">
    <property type="protein sequence ID" value="WEY85057.1"/>
    <property type="molecule type" value="Genomic_DNA"/>
</dbReference>
<accession>A0A0D1KYB0</accession>
<dbReference type="PATRIC" id="fig|1423.173.peg.3213"/>
<evidence type="ECO:0000313" key="2">
    <source>
        <dbReference type="EMBL" id="WEY85057.1"/>
    </source>
</evidence>
<dbReference type="Proteomes" id="UP000032247">
    <property type="component" value="Unassembled WGS sequence"/>
</dbReference>
<dbReference type="RefSeq" id="WP_015252954.1">
    <property type="nucleotide sequence ID" value="NZ_AP028964.1"/>
</dbReference>
<evidence type="ECO:0000313" key="1">
    <source>
        <dbReference type="EMBL" id="KIU11097.1"/>
    </source>
</evidence>
<dbReference type="Proteomes" id="UP001229422">
    <property type="component" value="Chromosome"/>
</dbReference>
<dbReference type="InterPro" id="IPR045640">
    <property type="entry name" value="DUF6407"/>
</dbReference>
<dbReference type="AlphaFoldDB" id="A0A0D1KYB0"/>
<sequence>MSANLTDFVTKTIEDMNSFDRENMECMKKLIRKAIDFYHLKSYEEVEETHSGNVRFLHVHSMMEENMLSKMIVVTRNGKTDLDIEGVYEGYVVREY</sequence>
<reference evidence="2" key="2">
    <citation type="submission" date="2023-03" db="EMBL/GenBank/DDBJ databases">
        <title>Complete genome sequences of 52 Bacillus and Priestia strains isolated from West-African fermentations and 26 reference strains from the DSMZ collection.</title>
        <authorList>
            <person name="Wiedenbein E.S."/>
            <person name="Canoy T.S."/>
            <person name="Hui Y."/>
            <person name="Parkouda C."/>
            <person name="Dawende C."/>
            <person name="Ametefe E."/>
            <person name="Jespersen L."/>
            <person name="Nielsen D.S."/>
        </authorList>
    </citation>
    <scope>NUCLEOTIDE SEQUENCE</scope>
    <source>
        <strain evidence="2">PRO56</strain>
    </source>
</reference>
<dbReference type="Proteomes" id="UP001214898">
    <property type="component" value="Chromosome"/>
</dbReference>
<proteinExistence type="predicted"/>
<protein>
    <submittedName>
        <fullName evidence="2">DUF6407 family protein</fullName>
    </submittedName>
</protein>
<reference evidence="1 4" key="1">
    <citation type="submission" date="2014-12" db="EMBL/GenBank/DDBJ databases">
        <title>Comparative genome analysis of Bacillus coagulans HM-08, Clostridium butyricum HM-68, Bacillus subtilis HM-66 and Bacillus licheniformis BL-09.</title>
        <authorList>
            <person name="Zhang H."/>
        </authorList>
    </citation>
    <scope>NUCLEOTIDE SEQUENCE [LARGE SCALE GENOMIC DNA]</scope>
    <source>
        <strain evidence="1 4">HM-66</strain>
    </source>
</reference>
<dbReference type="Pfam" id="PF19945">
    <property type="entry name" value="DUF6407"/>
    <property type="match status" value="1"/>
</dbReference>
<reference evidence="3" key="3">
    <citation type="submission" date="2023-05" db="EMBL/GenBank/DDBJ databases">
        <title>Complete genome sequence of Bacillus subtilis SRCM117797 isolated from Soybean paste.</title>
        <authorList>
            <person name="Abraha H.B."/>
            <person name="Kim K.-P."/>
            <person name="Ryu M.-S."/>
            <person name="Jeong D.-Y."/>
        </authorList>
    </citation>
    <scope>NUCLEOTIDE SEQUENCE</scope>
    <source>
        <strain evidence="3">SRCM117797</strain>
    </source>
</reference>